<dbReference type="Gene3D" id="3.30.10.20">
    <property type="match status" value="1"/>
</dbReference>
<keyword evidence="1" id="KW-1133">Transmembrane helix</keyword>
<dbReference type="EMBL" id="JBHMBW010000026">
    <property type="protein sequence ID" value="MFB9627055.1"/>
    <property type="molecule type" value="Genomic_DNA"/>
</dbReference>
<keyword evidence="4" id="KW-1185">Reference proteome</keyword>
<sequence>MMIEEDLADAMEAHVADVQAPPDLGRSVRRRHRSRVVRSRVAGAALVTAALAVAVPVTLNSAELAGTANTAGGRDRSVAETGGVTVPRVTGKRAAEAVMELRDAGLAVDAPSIELRNGLVNSQSPGMGEKVAPRTHVEIRVDPPLRDLGDLGDGREFGGIRLSYLPDGFKWGRWSGKDGFGVHSYATSFDKSATDERLFWVQVTVFEGEAAKGRYIDVPKGAEIVDVNGKKAWLANLSEAGEVEPFFTDKSTLTMAWKLRDGLAVRLTVSPDYEMAVGNHSELKKIARGIRAIN</sequence>
<dbReference type="Pfam" id="PF03793">
    <property type="entry name" value="PASTA"/>
    <property type="match status" value="1"/>
</dbReference>
<dbReference type="CDD" id="cd06577">
    <property type="entry name" value="PASTA_pknB"/>
    <property type="match status" value="1"/>
</dbReference>
<keyword evidence="1" id="KW-0472">Membrane</keyword>
<organism evidence="3 4">
    <name type="scientific">Nonomuraea helvata</name>
    <dbReference type="NCBI Taxonomy" id="37484"/>
    <lineage>
        <taxon>Bacteria</taxon>
        <taxon>Bacillati</taxon>
        <taxon>Actinomycetota</taxon>
        <taxon>Actinomycetes</taxon>
        <taxon>Streptosporangiales</taxon>
        <taxon>Streptosporangiaceae</taxon>
        <taxon>Nonomuraea</taxon>
    </lineage>
</organism>
<reference evidence="3 4" key="1">
    <citation type="submission" date="2024-09" db="EMBL/GenBank/DDBJ databases">
        <authorList>
            <person name="Sun Q."/>
            <person name="Mori K."/>
        </authorList>
    </citation>
    <scope>NUCLEOTIDE SEQUENCE [LARGE SCALE GENOMIC DNA]</scope>
    <source>
        <strain evidence="3 4">JCM 3143</strain>
    </source>
</reference>
<dbReference type="Proteomes" id="UP001589532">
    <property type="component" value="Unassembled WGS sequence"/>
</dbReference>
<name>A0ABV5S5U9_9ACTN</name>
<proteinExistence type="predicted"/>
<comment type="caution">
    <text evidence="3">The sequence shown here is derived from an EMBL/GenBank/DDBJ whole genome shotgun (WGS) entry which is preliminary data.</text>
</comment>
<feature type="transmembrane region" description="Helical" evidence="1">
    <location>
        <begin position="39"/>
        <end position="59"/>
    </location>
</feature>
<evidence type="ECO:0000259" key="2">
    <source>
        <dbReference type="PROSITE" id="PS51178"/>
    </source>
</evidence>
<keyword evidence="1" id="KW-0812">Transmembrane</keyword>
<accession>A0ABV5S5U9</accession>
<feature type="domain" description="PASTA" evidence="2">
    <location>
        <begin position="80"/>
        <end position="143"/>
    </location>
</feature>
<evidence type="ECO:0000313" key="4">
    <source>
        <dbReference type="Proteomes" id="UP001589532"/>
    </source>
</evidence>
<dbReference type="InterPro" id="IPR005543">
    <property type="entry name" value="PASTA_dom"/>
</dbReference>
<protein>
    <submittedName>
        <fullName evidence="3">PASTA domain-containing protein</fullName>
    </submittedName>
</protein>
<evidence type="ECO:0000313" key="3">
    <source>
        <dbReference type="EMBL" id="MFB9627055.1"/>
    </source>
</evidence>
<dbReference type="PROSITE" id="PS51178">
    <property type="entry name" value="PASTA"/>
    <property type="match status" value="1"/>
</dbReference>
<dbReference type="RefSeq" id="WP_344997641.1">
    <property type="nucleotide sequence ID" value="NZ_BAAAXV010000009.1"/>
</dbReference>
<gene>
    <name evidence="3" type="ORF">ACFFSA_28555</name>
</gene>
<evidence type="ECO:0000256" key="1">
    <source>
        <dbReference type="SAM" id="Phobius"/>
    </source>
</evidence>